<feature type="region of interest" description="Disordered" evidence="1">
    <location>
        <begin position="73"/>
        <end position="94"/>
    </location>
</feature>
<evidence type="ECO:0000256" key="1">
    <source>
        <dbReference type="SAM" id="MobiDB-lite"/>
    </source>
</evidence>
<gene>
    <name evidence="2" type="ORF">H9622_15110</name>
</gene>
<reference evidence="2 3" key="1">
    <citation type="submission" date="2020-08" db="EMBL/GenBank/DDBJ databases">
        <title>A Genomic Blueprint of the Chicken Gut Microbiome.</title>
        <authorList>
            <person name="Gilroy R."/>
            <person name="Ravi A."/>
            <person name="Getino M."/>
            <person name="Pursley I."/>
            <person name="Horton D.L."/>
            <person name="Alikhan N.-F."/>
            <person name="Baker D."/>
            <person name="Gharbi K."/>
            <person name="Hall N."/>
            <person name="Watson M."/>
            <person name="Adriaenssens E.M."/>
            <person name="Foster-Nyarko E."/>
            <person name="Jarju S."/>
            <person name="Secka A."/>
            <person name="Antonio M."/>
            <person name="Oren A."/>
            <person name="Chaudhuri R."/>
            <person name="La Ragione R.M."/>
            <person name="Hildebrand F."/>
            <person name="Pallen M.J."/>
        </authorList>
    </citation>
    <scope>NUCLEOTIDE SEQUENCE [LARGE SCALE GENOMIC DNA]</scope>
    <source>
        <strain evidence="2 3">Sa1CUA4</strain>
    </source>
</reference>
<evidence type="ECO:0000313" key="3">
    <source>
        <dbReference type="Proteomes" id="UP000602532"/>
    </source>
</evidence>
<accession>A0ABR8X737</accession>
<organism evidence="2 3">
    <name type="scientific">Microbacterium gallinarum</name>
    <dbReference type="NCBI Taxonomy" id="2762209"/>
    <lineage>
        <taxon>Bacteria</taxon>
        <taxon>Bacillati</taxon>
        <taxon>Actinomycetota</taxon>
        <taxon>Actinomycetes</taxon>
        <taxon>Micrococcales</taxon>
        <taxon>Microbacteriaceae</taxon>
        <taxon>Microbacterium</taxon>
    </lineage>
</organism>
<name>A0ABR8X737_9MICO</name>
<proteinExistence type="predicted"/>
<feature type="compositionally biased region" description="Basic and acidic residues" evidence="1">
    <location>
        <begin position="84"/>
        <end position="94"/>
    </location>
</feature>
<dbReference type="Proteomes" id="UP000602532">
    <property type="component" value="Unassembled WGS sequence"/>
</dbReference>
<evidence type="ECO:0000313" key="2">
    <source>
        <dbReference type="EMBL" id="MBD8024912.1"/>
    </source>
</evidence>
<dbReference type="EMBL" id="JACSPM010000007">
    <property type="protein sequence ID" value="MBD8024912.1"/>
    <property type="molecule type" value="Genomic_DNA"/>
</dbReference>
<protein>
    <submittedName>
        <fullName evidence="2">Uncharacterized protein</fullName>
    </submittedName>
</protein>
<keyword evidence="3" id="KW-1185">Reference proteome</keyword>
<comment type="caution">
    <text evidence="2">The sequence shown here is derived from an EMBL/GenBank/DDBJ whole genome shotgun (WGS) entry which is preliminary data.</text>
</comment>
<sequence length="94" mass="9952">MKRIDIIYGGEHYSVGGRDLESLRAEIEAGLASGGVAWITVNDGEGAPRWAHLMLTPGVSLAIIPIPDDAPEVAGGSLWDPDGNEIHPEARPEP</sequence>
<dbReference type="RefSeq" id="WP_191767249.1">
    <property type="nucleotide sequence ID" value="NZ_JACSPM010000007.1"/>
</dbReference>